<gene>
    <name evidence="1" type="ORF">QFC20_005896</name>
</gene>
<proteinExistence type="predicted"/>
<protein>
    <submittedName>
        <fullName evidence="1">Uncharacterized protein</fullName>
    </submittedName>
</protein>
<sequence length="347" mass="37575">MHLLSILALAIAPFAQAAVVSRATICNGHAELCGRSYGNVTFVGTHNSYAVGGEVADNQGWNITQQLDDGIRLLQAQTHLENSAINLCHSTCSLQSSGLLTSYLSTLSTWLTANPTEVVTLLLTNPDSISPSTFAQDFEGAGLTSLAYVPSQSTTARTEWPTLGEMVDSGKRLVVFMDYDADFSSVPYIIDEFSNVFEDAYDTTSQEFPCTANRTSGSPETTLMLTNHYLDYTTTIFGIPVFLSDKSKLSTTNSASGYGSIGQGIANCVDRWARNPNFVLLDWYDSNGLVPFTVAAGLNGVVAPTNNVVTSHGIGHGFRISDGYEHESDVEFVTQLRLPDQLEYQED</sequence>
<name>A0ACC2VHB2_9TREE</name>
<keyword evidence="2" id="KW-1185">Reference proteome</keyword>
<organism evidence="1 2">
    <name type="scientific">Naganishia adeliensis</name>
    <dbReference type="NCBI Taxonomy" id="92952"/>
    <lineage>
        <taxon>Eukaryota</taxon>
        <taxon>Fungi</taxon>
        <taxon>Dikarya</taxon>
        <taxon>Basidiomycota</taxon>
        <taxon>Agaricomycotina</taxon>
        <taxon>Tremellomycetes</taxon>
        <taxon>Filobasidiales</taxon>
        <taxon>Filobasidiaceae</taxon>
        <taxon>Naganishia</taxon>
    </lineage>
</organism>
<comment type="caution">
    <text evidence="1">The sequence shown here is derived from an EMBL/GenBank/DDBJ whole genome shotgun (WGS) entry which is preliminary data.</text>
</comment>
<accession>A0ACC2VHB2</accession>
<dbReference type="Proteomes" id="UP001230649">
    <property type="component" value="Unassembled WGS sequence"/>
</dbReference>
<reference evidence="1" key="1">
    <citation type="submission" date="2023-04" db="EMBL/GenBank/DDBJ databases">
        <title>Draft Genome sequencing of Naganishia species isolated from polar environments using Oxford Nanopore Technology.</title>
        <authorList>
            <person name="Leo P."/>
            <person name="Venkateswaran K."/>
        </authorList>
    </citation>
    <scope>NUCLEOTIDE SEQUENCE</scope>
    <source>
        <strain evidence="1">MNA-CCFEE 5262</strain>
    </source>
</reference>
<dbReference type="EMBL" id="JASBWS010000091">
    <property type="protein sequence ID" value="KAJ9098554.1"/>
    <property type="molecule type" value="Genomic_DNA"/>
</dbReference>
<evidence type="ECO:0000313" key="2">
    <source>
        <dbReference type="Proteomes" id="UP001230649"/>
    </source>
</evidence>
<evidence type="ECO:0000313" key="1">
    <source>
        <dbReference type="EMBL" id="KAJ9098554.1"/>
    </source>
</evidence>